<accession>A0ABU0F2D3</accession>
<gene>
    <name evidence="2" type="ORF">FB470_005181</name>
</gene>
<feature type="compositionally biased region" description="Low complexity" evidence="1">
    <location>
        <begin position="1"/>
        <end position="18"/>
    </location>
</feature>
<evidence type="ECO:0000313" key="2">
    <source>
        <dbReference type="EMBL" id="MDQ0381187.1"/>
    </source>
</evidence>
<comment type="caution">
    <text evidence="2">The sequence shown here is derived from an EMBL/GenBank/DDBJ whole genome shotgun (WGS) entry which is preliminary data.</text>
</comment>
<evidence type="ECO:0000256" key="1">
    <source>
        <dbReference type="SAM" id="MobiDB-lite"/>
    </source>
</evidence>
<sequence length="40" mass="3977">MVHPTANATSPTATTTAEPTPPSAANPPIAGVDNFTGHHP</sequence>
<feature type="region of interest" description="Disordered" evidence="1">
    <location>
        <begin position="1"/>
        <end position="40"/>
    </location>
</feature>
<protein>
    <submittedName>
        <fullName evidence="2">Uncharacterized protein</fullName>
    </submittedName>
</protein>
<reference evidence="2 3" key="1">
    <citation type="submission" date="2023-07" db="EMBL/GenBank/DDBJ databases">
        <title>Sequencing the genomes of 1000 actinobacteria strains.</title>
        <authorList>
            <person name="Klenk H.-P."/>
        </authorList>
    </citation>
    <scope>NUCLEOTIDE SEQUENCE [LARGE SCALE GENOMIC DNA]</scope>
    <source>
        <strain evidence="2 3">DSM 45805</strain>
    </source>
</reference>
<evidence type="ECO:0000313" key="3">
    <source>
        <dbReference type="Proteomes" id="UP001229651"/>
    </source>
</evidence>
<dbReference type="Proteomes" id="UP001229651">
    <property type="component" value="Unassembled WGS sequence"/>
</dbReference>
<organism evidence="2 3">
    <name type="scientific">Amycolatopsis thermophila</name>
    <dbReference type="NCBI Taxonomy" id="206084"/>
    <lineage>
        <taxon>Bacteria</taxon>
        <taxon>Bacillati</taxon>
        <taxon>Actinomycetota</taxon>
        <taxon>Actinomycetes</taxon>
        <taxon>Pseudonocardiales</taxon>
        <taxon>Pseudonocardiaceae</taxon>
        <taxon>Amycolatopsis</taxon>
    </lineage>
</organism>
<proteinExistence type="predicted"/>
<keyword evidence="3" id="KW-1185">Reference proteome</keyword>
<name>A0ABU0F2D3_9PSEU</name>
<dbReference type="EMBL" id="JAUSUT010000001">
    <property type="protein sequence ID" value="MDQ0381187.1"/>
    <property type="molecule type" value="Genomic_DNA"/>
</dbReference>